<dbReference type="InterPro" id="IPR050416">
    <property type="entry name" value="FAD-linked_Oxidoreductase"/>
</dbReference>
<dbReference type="Gene3D" id="3.30.43.10">
    <property type="entry name" value="Uridine Diphospho-n-acetylenolpyruvylglucosamine Reductase, domain 2"/>
    <property type="match status" value="1"/>
</dbReference>
<dbReference type="GO" id="GO:0071949">
    <property type="term" value="F:FAD binding"/>
    <property type="evidence" value="ECO:0007669"/>
    <property type="project" value="InterPro"/>
</dbReference>
<dbReference type="Gene3D" id="3.40.462.20">
    <property type="match status" value="1"/>
</dbReference>
<dbReference type="PANTHER" id="PTHR42973:SF39">
    <property type="entry name" value="FAD-BINDING PCMH-TYPE DOMAIN-CONTAINING PROTEIN"/>
    <property type="match status" value="1"/>
</dbReference>
<name>A0A1G9U1P8_9ACTN</name>
<dbReference type="PANTHER" id="PTHR42973">
    <property type="entry name" value="BINDING OXIDOREDUCTASE, PUTATIVE (AFU_ORTHOLOGUE AFUA_1G17690)-RELATED"/>
    <property type="match status" value="1"/>
</dbReference>
<dbReference type="InterPro" id="IPR006094">
    <property type="entry name" value="Oxid_FAD_bind_N"/>
</dbReference>
<comment type="similarity">
    <text evidence="2">Belongs to the oxygen-dependent FAD-linked oxidoreductase family.</text>
</comment>
<dbReference type="AlphaFoldDB" id="A0A1G9U1P8"/>
<dbReference type="InterPro" id="IPR011251">
    <property type="entry name" value="Luciferase-like_dom"/>
</dbReference>
<dbReference type="InterPro" id="IPR012951">
    <property type="entry name" value="BBE"/>
</dbReference>
<dbReference type="PROSITE" id="PS00862">
    <property type="entry name" value="OX2_COVAL_FAD"/>
    <property type="match status" value="1"/>
</dbReference>
<evidence type="ECO:0000256" key="1">
    <source>
        <dbReference type="ARBA" id="ARBA00001974"/>
    </source>
</evidence>
<dbReference type="GeneID" id="40830477"/>
<feature type="domain" description="FAD-binding PCMH-type" evidence="7">
    <location>
        <begin position="342"/>
        <end position="513"/>
    </location>
</feature>
<organism evidence="8 9">
    <name type="scientific">Streptomyces wuyuanensis</name>
    <dbReference type="NCBI Taxonomy" id="1196353"/>
    <lineage>
        <taxon>Bacteria</taxon>
        <taxon>Bacillati</taxon>
        <taxon>Actinomycetota</taxon>
        <taxon>Actinomycetes</taxon>
        <taxon>Kitasatosporales</taxon>
        <taxon>Streptomycetaceae</taxon>
        <taxon>Streptomyces</taxon>
    </lineage>
</organism>
<keyword evidence="9" id="KW-1185">Reference proteome</keyword>
<dbReference type="Pfam" id="PF00296">
    <property type="entry name" value="Bac_luciferase"/>
    <property type="match status" value="1"/>
</dbReference>
<dbReference type="Pfam" id="PF08031">
    <property type="entry name" value="BBE"/>
    <property type="match status" value="1"/>
</dbReference>
<dbReference type="SUPFAM" id="SSF56176">
    <property type="entry name" value="FAD-binding/transporter-associated domain-like"/>
    <property type="match status" value="1"/>
</dbReference>
<reference evidence="9" key="1">
    <citation type="submission" date="2016-10" db="EMBL/GenBank/DDBJ databases">
        <authorList>
            <person name="Varghese N."/>
            <person name="Submissions S."/>
        </authorList>
    </citation>
    <scope>NUCLEOTIDE SEQUENCE [LARGE SCALE GENOMIC DNA]</scope>
    <source>
        <strain evidence="9">CGMCC 4.7042</strain>
    </source>
</reference>
<dbReference type="OrthoDB" id="9775082at2"/>
<dbReference type="EMBL" id="FNHI01000009">
    <property type="protein sequence ID" value="SDM53876.1"/>
    <property type="molecule type" value="Genomic_DNA"/>
</dbReference>
<dbReference type="GO" id="GO:0016705">
    <property type="term" value="F:oxidoreductase activity, acting on paired donors, with incorporation or reduction of molecular oxygen"/>
    <property type="evidence" value="ECO:0007669"/>
    <property type="project" value="InterPro"/>
</dbReference>
<accession>A0A1G9U1P8</accession>
<evidence type="ECO:0000256" key="2">
    <source>
        <dbReference type="ARBA" id="ARBA00005466"/>
    </source>
</evidence>
<dbReference type="Gene3D" id="3.30.465.10">
    <property type="match status" value="1"/>
</dbReference>
<dbReference type="STRING" id="1196353.SAMN05444921_109240"/>
<dbReference type="Pfam" id="PF01565">
    <property type="entry name" value="FAD_binding_4"/>
    <property type="match status" value="1"/>
</dbReference>
<keyword evidence="4" id="KW-0274">FAD</keyword>
<evidence type="ECO:0000256" key="5">
    <source>
        <dbReference type="ARBA" id="ARBA00023002"/>
    </source>
</evidence>
<dbReference type="SUPFAM" id="SSF51679">
    <property type="entry name" value="Bacterial luciferase-like"/>
    <property type="match status" value="1"/>
</dbReference>
<keyword evidence="5" id="KW-0560">Oxidoreductase</keyword>
<proteinExistence type="inferred from homology"/>
<dbReference type="Proteomes" id="UP000199063">
    <property type="component" value="Unassembled WGS sequence"/>
</dbReference>
<evidence type="ECO:0000256" key="6">
    <source>
        <dbReference type="SAM" id="MobiDB-lite"/>
    </source>
</evidence>
<dbReference type="InterPro" id="IPR006093">
    <property type="entry name" value="Oxy_OxRdtase_FAD_BS"/>
</dbReference>
<dbReference type="Gene3D" id="3.20.20.30">
    <property type="entry name" value="Luciferase-like domain"/>
    <property type="match status" value="1"/>
</dbReference>
<sequence length="747" mass="79482">MADYGHELLFGTFLTPQNRDPAAVVDLAVLSERSGLDLVTFQDHPYQSGFLDTWTLLSWVAARTERVRLSGNVINLPLRPPAVLARAAASLDLLSGGRVELGLGAGAFWDAIEAMGGRRLTASEAVGALDEAIDVIRGVWDAGERAPLRVRGDFHRVDGAKRGPAPAHPVPIWVGAYKPRMLRLTGRKADGWLPTLNFLKDPDLRRGNAIIDEEAQRTGRDPRAIRRLLNIMHGPGQDQGPLQGPPERWAERLLPFALEHGVGTFVLGTDDPRAIAAFGEVVAPALREAVIEERRGTSADASRPAVGPSAGAGADPLPVSLRARAVRPGDSAYEKVRSTYLWPGSPGLVLRPGTPREVSEALVFARGQGVPIAVRSGGHGLSGRATNDGGIVISLGALDRVEVIDRQRRLVRVGAGARWGDVAAALAPHGLAISSGDYGDVGVGGLATTAGVGLLARSYGLTIDRVKGADAVLADGRIVRADAEHHPDLFWALRGAGGNMAVVTSLDIEAAEVGDVVFGTFLHAPADLDGFLRRWGRTAEDAPRELTSFLSVARRQGRYVAQTSAVWAGTDVDGASAALQPFLGLAPVLHQRAELVPYAAVVAPAHNDHHGRGPIHSRSVLVRHLDGPTTSVVARLFDDRAIAHLQIRSVGGAVGDTPAAATAYAHRFQNFSLNAVVREGREEQADGLWDGLGEGLYLSFDTRTGPHVLSRAFPPATLRRLRDVKAVYDPGNAFRNNFPIPPADRAS</sequence>
<evidence type="ECO:0000313" key="8">
    <source>
        <dbReference type="EMBL" id="SDM53876.1"/>
    </source>
</evidence>
<keyword evidence="3" id="KW-0285">Flavoprotein</keyword>
<dbReference type="RefSeq" id="WP_093655186.1">
    <property type="nucleotide sequence ID" value="NZ_FNHI01000009.1"/>
</dbReference>
<dbReference type="InterPro" id="IPR016167">
    <property type="entry name" value="FAD-bd_PCMH_sub1"/>
</dbReference>
<evidence type="ECO:0000313" key="9">
    <source>
        <dbReference type="Proteomes" id="UP000199063"/>
    </source>
</evidence>
<gene>
    <name evidence="8" type="ORF">SAMN05444921_109240</name>
</gene>
<protein>
    <submittedName>
        <fullName evidence="8">FAD/FMN-containing dehydrogenase</fullName>
    </submittedName>
</protein>
<evidence type="ECO:0000256" key="4">
    <source>
        <dbReference type="ARBA" id="ARBA00022827"/>
    </source>
</evidence>
<dbReference type="PROSITE" id="PS51387">
    <property type="entry name" value="FAD_PCMH"/>
    <property type="match status" value="1"/>
</dbReference>
<dbReference type="InterPro" id="IPR016166">
    <property type="entry name" value="FAD-bd_PCMH"/>
</dbReference>
<evidence type="ECO:0000259" key="7">
    <source>
        <dbReference type="PROSITE" id="PS51387"/>
    </source>
</evidence>
<dbReference type="InterPro" id="IPR036661">
    <property type="entry name" value="Luciferase-like_sf"/>
</dbReference>
<feature type="region of interest" description="Disordered" evidence="6">
    <location>
        <begin position="294"/>
        <end position="314"/>
    </location>
</feature>
<dbReference type="InterPro" id="IPR036318">
    <property type="entry name" value="FAD-bd_PCMH-like_sf"/>
</dbReference>
<dbReference type="CDD" id="cd01097">
    <property type="entry name" value="Tetrahydromethanopterin_reductase"/>
    <property type="match status" value="1"/>
</dbReference>
<dbReference type="InterPro" id="IPR016169">
    <property type="entry name" value="FAD-bd_PCMH_sub2"/>
</dbReference>
<evidence type="ECO:0000256" key="3">
    <source>
        <dbReference type="ARBA" id="ARBA00022630"/>
    </source>
</evidence>
<comment type="cofactor">
    <cofactor evidence="1">
        <name>FAD</name>
        <dbReference type="ChEBI" id="CHEBI:57692"/>
    </cofactor>
</comment>